<comment type="similarity">
    <text evidence="2 9">Belongs to the FliQ/MopD/SpaQ family.</text>
</comment>
<comment type="subcellular location">
    <subcellularLocation>
        <location evidence="1 9">Cell membrane</location>
        <topology evidence="1">Multi-pass membrane protein</topology>
    </subcellularLocation>
    <subcellularLocation>
        <location evidence="9">Bacterial flagellum basal body</location>
    </subcellularLocation>
</comment>
<keyword evidence="6 9" id="KW-1133">Transmembrane helix</keyword>
<keyword evidence="10" id="KW-0969">Cilium</keyword>
<dbReference type="OrthoDB" id="9806440at2"/>
<keyword evidence="11" id="KW-1185">Reference proteome</keyword>
<dbReference type="PIRSF" id="PIRSF004669">
    <property type="entry name" value="FliQ"/>
    <property type="match status" value="1"/>
</dbReference>
<dbReference type="NCBIfam" id="TIGR01402">
    <property type="entry name" value="fliQ"/>
    <property type="match status" value="1"/>
</dbReference>
<proteinExistence type="inferred from homology"/>
<dbReference type="PANTHER" id="PTHR34040">
    <property type="entry name" value="FLAGELLAR BIOSYNTHETIC PROTEIN FLIQ"/>
    <property type="match status" value="1"/>
</dbReference>
<dbReference type="RefSeq" id="WP_025746603.1">
    <property type="nucleotide sequence ID" value="NZ_FOXR01000001.1"/>
</dbReference>
<protein>
    <recommendedName>
        <fullName evidence="3 9">Flagellar biosynthetic protein FliQ</fullName>
    </recommendedName>
</protein>
<dbReference type="Proteomes" id="UP000198577">
    <property type="component" value="Unassembled WGS sequence"/>
</dbReference>
<keyword evidence="7 9" id="KW-0472">Membrane</keyword>
<organism evidence="10 11">
    <name type="scientific">Caldicoprobacter faecalis</name>
    <dbReference type="NCBI Taxonomy" id="937334"/>
    <lineage>
        <taxon>Bacteria</taxon>
        <taxon>Bacillati</taxon>
        <taxon>Bacillota</taxon>
        <taxon>Clostridia</taxon>
        <taxon>Caldicoprobacterales</taxon>
        <taxon>Caldicoprobacteraceae</taxon>
        <taxon>Caldicoprobacter</taxon>
    </lineage>
</organism>
<evidence type="ECO:0000256" key="3">
    <source>
        <dbReference type="ARBA" id="ARBA00021718"/>
    </source>
</evidence>
<evidence type="ECO:0000256" key="8">
    <source>
        <dbReference type="ARBA" id="ARBA00023143"/>
    </source>
</evidence>
<evidence type="ECO:0000313" key="10">
    <source>
        <dbReference type="EMBL" id="SFP59843.1"/>
    </source>
</evidence>
<keyword evidence="10" id="KW-0282">Flagellum</keyword>
<dbReference type="PANTHER" id="PTHR34040:SF2">
    <property type="entry name" value="FLAGELLAR BIOSYNTHETIC PROTEIN FLIQ"/>
    <property type="match status" value="1"/>
</dbReference>
<comment type="function">
    <text evidence="9">Role in flagellar biosynthesis.</text>
</comment>
<evidence type="ECO:0000256" key="2">
    <source>
        <dbReference type="ARBA" id="ARBA00006156"/>
    </source>
</evidence>
<dbReference type="GO" id="GO:0044780">
    <property type="term" value="P:bacterial-type flagellum assembly"/>
    <property type="evidence" value="ECO:0007669"/>
    <property type="project" value="InterPro"/>
</dbReference>
<sequence length="90" mass="9775">MSQREIITLAQQAIYTGILLSAPMLGLGLVVGLVVAIFQAITQINEHTLVFIPKILAVAVALIIFGPWLLETIVNFTLKLYNSINTILGL</sequence>
<dbReference type="PRINTS" id="PR00952">
    <property type="entry name" value="TYPE3IMQPROT"/>
</dbReference>
<feature type="transmembrane region" description="Helical" evidence="9">
    <location>
        <begin position="50"/>
        <end position="70"/>
    </location>
</feature>
<evidence type="ECO:0000256" key="4">
    <source>
        <dbReference type="ARBA" id="ARBA00022475"/>
    </source>
</evidence>
<keyword evidence="5 9" id="KW-0812">Transmembrane</keyword>
<name>A0A1I5RMW9_9FIRM</name>
<evidence type="ECO:0000256" key="6">
    <source>
        <dbReference type="ARBA" id="ARBA00022989"/>
    </source>
</evidence>
<gene>
    <name evidence="9" type="primary">fliQ</name>
    <name evidence="10" type="ORF">SAMN05444406_10149</name>
</gene>
<evidence type="ECO:0000313" key="11">
    <source>
        <dbReference type="Proteomes" id="UP000198577"/>
    </source>
</evidence>
<dbReference type="GO" id="GO:0009425">
    <property type="term" value="C:bacterial-type flagellum basal body"/>
    <property type="evidence" value="ECO:0007669"/>
    <property type="project" value="UniProtKB-SubCell"/>
</dbReference>
<evidence type="ECO:0000256" key="5">
    <source>
        <dbReference type="ARBA" id="ARBA00022692"/>
    </source>
</evidence>
<dbReference type="Pfam" id="PF01313">
    <property type="entry name" value="Bac_export_3"/>
    <property type="match status" value="1"/>
</dbReference>
<evidence type="ECO:0000256" key="1">
    <source>
        <dbReference type="ARBA" id="ARBA00004651"/>
    </source>
</evidence>
<evidence type="ECO:0000256" key="9">
    <source>
        <dbReference type="RuleBase" id="RU364090"/>
    </source>
</evidence>
<dbReference type="InterPro" id="IPR002191">
    <property type="entry name" value="Bac_export_3"/>
</dbReference>
<feature type="transmembrane region" description="Helical" evidence="9">
    <location>
        <begin position="12"/>
        <end position="38"/>
    </location>
</feature>
<reference evidence="10 11" key="1">
    <citation type="submission" date="2016-10" db="EMBL/GenBank/DDBJ databases">
        <authorList>
            <person name="de Groot N.N."/>
        </authorList>
    </citation>
    <scope>NUCLEOTIDE SEQUENCE [LARGE SCALE GENOMIC DNA]</scope>
    <source>
        <strain evidence="10 11">DSM 20678</strain>
    </source>
</reference>
<accession>A0A1I5RMW9</accession>
<dbReference type="AlphaFoldDB" id="A0A1I5RMW9"/>
<dbReference type="GO" id="GO:0009306">
    <property type="term" value="P:protein secretion"/>
    <property type="evidence" value="ECO:0007669"/>
    <property type="project" value="InterPro"/>
</dbReference>
<keyword evidence="10" id="KW-0966">Cell projection</keyword>
<evidence type="ECO:0000256" key="7">
    <source>
        <dbReference type="ARBA" id="ARBA00023136"/>
    </source>
</evidence>
<dbReference type="GO" id="GO:0005886">
    <property type="term" value="C:plasma membrane"/>
    <property type="evidence" value="ECO:0007669"/>
    <property type="project" value="UniProtKB-SubCell"/>
</dbReference>
<keyword evidence="4 9" id="KW-1003">Cell membrane</keyword>
<dbReference type="InterPro" id="IPR006305">
    <property type="entry name" value="FliQ"/>
</dbReference>
<dbReference type="STRING" id="937334.SAMN05444406_10149"/>
<keyword evidence="8 9" id="KW-0975">Bacterial flagellum</keyword>
<dbReference type="EMBL" id="FOXR01000001">
    <property type="protein sequence ID" value="SFP59843.1"/>
    <property type="molecule type" value="Genomic_DNA"/>
</dbReference>